<dbReference type="SUPFAM" id="SSF102114">
    <property type="entry name" value="Radical SAM enzymes"/>
    <property type="match status" value="1"/>
</dbReference>
<evidence type="ECO:0000259" key="5">
    <source>
        <dbReference type="PROSITE" id="PS51918"/>
    </source>
</evidence>
<dbReference type="InterPro" id="IPR013785">
    <property type="entry name" value="Aldolase_TIM"/>
</dbReference>
<dbReference type="PANTHER" id="PTHR43273">
    <property type="entry name" value="ANAEROBIC SULFATASE-MATURATING ENZYME HOMOLOG ASLB-RELATED"/>
    <property type="match status" value="1"/>
</dbReference>
<dbReference type="SFLD" id="SFLDG01067">
    <property type="entry name" value="SPASM/twitch_domain_containing"/>
    <property type="match status" value="1"/>
</dbReference>
<dbReference type="InterPro" id="IPR023867">
    <property type="entry name" value="Sulphatase_maturase_rSAM"/>
</dbReference>
<dbReference type="SFLD" id="SFLDG01072">
    <property type="entry name" value="dehydrogenase_like"/>
    <property type="match status" value="1"/>
</dbReference>
<name>A0A1C5A718_9ACTN</name>
<evidence type="ECO:0000256" key="1">
    <source>
        <dbReference type="ARBA" id="ARBA00022691"/>
    </source>
</evidence>
<dbReference type="NCBIfam" id="TIGR04269">
    <property type="entry name" value="SAM_SPASM_FxsB"/>
    <property type="match status" value="1"/>
</dbReference>
<protein>
    <recommendedName>
        <fullName evidence="5">Radical SAM core domain-containing protein</fullName>
    </recommendedName>
</protein>
<dbReference type="SFLD" id="SFLDG01386">
    <property type="entry name" value="main_SPASM_domain-containing"/>
    <property type="match status" value="1"/>
</dbReference>
<feature type="domain" description="Radical SAM core" evidence="5">
    <location>
        <begin position="7"/>
        <end position="244"/>
    </location>
</feature>
<dbReference type="InterPro" id="IPR026337">
    <property type="entry name" value="AKG_HExxH"/>
</dbReference>
<keyword evidence="7" id="KW-1185">Reference proteome</keyword>
<dbReference type="RefSeq" id="WP_091049935.1">
    <property type="nucleotide sequence ID" value="NZ_FMCV01000025.1"/>
</dbReference>
<keyword evidence="1" id="KW-0949">S-adenosyl-L-methionine</keyword>
<dbReference type="Proteomes" id="UP000198551">
    <property type="component" value="Unassembled WGS sequence"/>
</dbReference>
<evidence type="ECO:0000313" key="6">
    <source>
        <dbReference type="EMBL" id="SCF41043.1"/>
    </source>
</evidence>
<evidence type="ECO:0000256" key="4">
    <source>
        <dbReference type="ARBA" id="ARBA00023014"/>
    </source>
</evidence>
<dbReference type="GO" id="GO:0016491">
    <property type="term" value="F:oxidoreductase activity"/>
    <property type="evidence" value="ECO:0007669"/>
    <property type="project" value="InterPro"/>
</dbReference>
<dbReference type="GO" id="GO:0046872">
    <property type="term" value="F:metal ion binding"/>
    <property type="evidence" value="ECO:0007669"/>
    <property type="project" value="UniProtKB-KW"/>
</dbReference>
<dbReference type="CDD" id="cd01335">
    <property type="entry name" value="Radical_SAM"/>
    <property type="match status" value="1"/>
</dbReference>
<dbReference type="Gene3D" id="3.20.20.70">
    <property type="entry name" value="Aldolase class I"/>
    <property type="match status" value="1"/>
</dbReference>
<proteinExistence type="predicted"/>
<evidence type="ECO:0000256" key="2">
    <source>
        <dbReference type="ARBA" id="ARBA00022723"/>
    </source>
</evidence>
<dbReference type="InterPro" id="IPR007197">
    <property type="entry name" value="rSAM"/>
</dbReference>
<evidence type="ECO:0000256" key="3">
    <source>
        <dbReference type="ARBA" id="ARBA00023004"/>
    </source>
</evidence>
<evidence type="ECO:0000313" key="7">
    <source>
        <dbReference type="Proteomes" id="UP000198551"/>
    </source>
</evidence>
<accession>A0A1C5A718</accession>
<reference evidence="7" key="1">
    <citation type="submission" date="2016-06" db="EMBL/GenBank/DDBJ databases">
        <authorList>
            <person name="Varghese N."/>
        </authorList>
    </citation>
    <scope>NUCLEOTIDE SEQUENCE [LARGE SCALE GENOMIC DNA]</scope>
    <source>
        <strain evidence="7">DSM 45555</strain>
    </source>
</reference>
<dbReference type="PROSITE" id="PS51918">
    <property type="entry name" value="RADICAL_SAM"/>
    <property type="match status" value="1"/>
</dbReference>
<dbReference type="Pfam" id="PF04055">
    <property type="entry name" value="Radical_SAM"/>
    <property type="match status" value="1"/>
</dbReference>
<organism evidence="6 7">
    <name type="scientific">Micromonospora marina</name>
    <dbReference type="NCBI Taxonomy" id="307120"/>
    <lineage>
        <taxon>Bacteria</taxon>
        <taxon>Bacillati</taxon>
        <taxon>Actinomycetota</taxon>
        <taxon>Actinomycetes</taxon>
        <taxon>Micromonosporales</taxon>
        <taxon>Micromonosporaceae</taxon>
        <taxon>Micromonospora</taxon>
    </lineage>
</organism>
<keyword evidence="4" id="KW-0411">Iron-sulfur</keyword>
<dbReference type="EMBL" id="FMCV01000025">
    <property type="protein sequence ID" value="SCF41043.1"/>
    <property type="molecule type" value="Genomic_DNA"/>
</dbReference>
<dbReference type="GO" id="GO:0051536">
    <property type="term" value="F:iron-sulfur cluster binding"/>
    <property type="evidence" value="ECO:0007669"/>
    <property type="project" value="UniProtKB-KW"/>
</dbReference>
<keyword evidence="3" id="KW-0408">Iron</keyword>
<gene>
    <name evidence="6" type="ORF">GA0070215_1258</name>
</gene>
<dbReference type="NCBIfam" id="TIGR04267">
    <property type="entry name" value="mod_HExxH"/>
    <property type="match status" value="1"/>
</dbReference>
<sequence>MPPGPARAALTEFVLKVHARCDLACDHCYVYEHADQSWRRRPVRMTPEVLRAAAGRIAGHAAAHGLPDVTVILHGGEPLLLGAERLGEVLAGLRRVIDPVTRLRLGMQTNGVLLSERLCDLLADHDVAVGVSLDGDRAANDRHRRFRSGAGSYDQVLRALALLRRPEYRRIYSGLLCTVDVRNDPIAVYESLLAQNPPRIDFLLPHATWDDPPWRPAGGGTAYAGWLRAVYDRWRADGRPVSVRLFDSLLSTAGGGPSGTEWLGLDPVDLAVIETDGEWEQADSLKTAYDGAPATGMTVFSHAADDVAANPLLARRRSGRAGLSDECRRCPVVDQCGGGLFAHRYGAGHFDHPSVYCADLKELVVHVNENPPAPVRLDAGLPDDFIDRLAALTGDRVAIGRLVEAQIAIVRALLAEVADRLPAGGAGADGWAALTALDRGAPESVARIAAHPYVRAWAVDCLAGTGTGARLGPDHLNALAVAAALDAGTPVRLDVPVRSGRLHLPTVGTVLLPEVGDGAARVETGPGSLRVTAGDVTAVIRPGTPGDAPRWWPARALTTPDVSVLLEDADPHRDCHRLPAGDRLDDAAAGRWAETFAAAWQVIRDEVPGHAEELRTGLRAVVPLRRSGAGVSEASTARQAFGGVAATETDAGSLAVLLVHEFQHSKMNALLDICDLVDGTRTIGITVGWRPDPRPAEAVLHGIYAHAAVAGIWRIRADRQVDGAQAVYRRYRDWTAEAIGALQRADALTPAGSRLVRQVERSMSGWPA</sequence>
<dbReference type="InterPro" id="IPR026335">
    <property type="entry name" value="rSAM_SPASM_FxsB"/>
</dbReference>
<dbReference type="PANTHER" id="PTHR43273:SF8">
    <property type="entry name" value="RADICAL SAM DOMAIN PROTEIN"/>
    <property type="match status" value="1"/>
</dbReference>
<dbReference type="SFLD" id="SFLDS00029">
    <property type="entry name" value="Radical_SAM"/>
    <property type="match status" value="1"/>
</dbReference>
<dbReference type="InterPro" id="IPR058240">
    <property type="entry name" value="rSAM_sf"/>
</dbReference>
<keyword evidence="2" id="KW-0479">Metal-binding</keyword>
<dbReference type="AlphaFoldDB" id="A0A1C5A718"/>